<dbReference type="GeneID" id="113516265"/>
<organism evidence="1 2">
    <name type="scientific">Galleria mellonella</name>
    <name type="common">Greater wax moth</name>
    <dbReference type="NCBI Taxonomy" id="7137"/>
    <lineage>
        <taxon>Eukaryota</taxon>
        <taxon>Metazoa</taxon>
        <taxon>Ecdysozoa</taxon>
        <taxon>Arthropoda</taxon>
        <taxon>Hexapoda</taxon>
        <taxon>Insecta</taxon>
        <taxon>Pterygota</taxon>
        <taxon>Neoptera</taxon>
        <taxon>Endopterygota</taxon>
        <taxon>Lepidoptera</taxon>
        <taxon>Glossata</taxon>
        <taxon>Ditrysia</taxon>
        <taxon>Pyraloidea</taxon>
        <taxon>Pyralidae</taxon>
        <taxon>Galleriinae</taxon>
        <taxon>Galleria</taxon>
    </lineage>
</organism>
<reference evidence="2 3" key="1">
    <citation type="submission" date="2025-05" db="UniProtKB">
        <authorList>
            <consortium name="RefSeq"/>
        </authorList>
    </citation>
    <scope>IDENTIFICATION</scope>
    <source>
        <tissue evidence="2 3">Whole larvae</tissue>
    </source>
</reference>
<sequence length="106" mass="12061">MSAVGQQTQQLQQDLQNELTTANQLLHLISIELQQIKYFTRRNGEFEENIKQNASLVMSLASLQQVNVENLPPLTHKEIDMSTNTNISKCVQHETFRNSSGMDDSQ</sequence>
<name>A0ABM3MZY9_GALME</name>
<gene>
    <name evidence="2 3" type="primary">LOC113516265</name>
</gene>
<evidence type="ECO:0000313" key="3">
    <source>
        <dbReference type="RefSeq" id="XP_052756913.1"/>
    </source>
</evidence>
<proteinExistence type="predicted"/>
<evidence type="ECO:0000313" key="1">
    <source>
        <dbReference type="Proteomes" id="UP001652740"/>
    </source>
</evidence>
<accession>A0ABM3MZY9</accession>
<dbReference type="RefSeq" id="XP_052756911.1">
    <property type="nucleotide sequence ID" value="XM_052900951.1"/>
</dbReference>
<evidence type="ECO:0000313" key="2">
    <source>
        <dbReference type="RefSeq" id="XP_052756911.1"/>
    </source>
</evidence>
<dbReference type="RefSeq" id="XP_052756913.1">
    <property type="nucleotide sequence ID" value="XM_052900953.1"/>
</dbReference>
<keyword evidence="1" id="KW-1185">Reference proteome</keyword>
<protein>
    <submittedName>
        <fullName evidence="2 3">Uncharacterized protein LOC113516265</fullName>
    </submittedName>
</protein>
<dbReference type="Proteomes" id="UP001652740">
    <property type="component" value="Unplaced"/>
</dbReference>